<dbReference type="OrthoDB" id="9147078at2"/>
<name>A0A5B7YFN8_9ALTE</name>
<dbReference type="AlphaFoldDB" id="A0A5B7YFN8"/>
<accession>A0A5B7YFN8</accession>
<protein>
    <submittedName>
        <fullName evidence="5">ABC transporter substrate-binding protein</fullName>
    </submittedName>
</protein>
<dbReference type="KEGG" id="salk:FBQ74_13810"/>
<proteinExistence type="inferred from homology"/>
<dbReference type="InterPro" id="IPR028081">
    <property type="entry name" value="Leu-bd"/>
</dbReference>
<dbReference type="Proteomes" id="UP000304912">
    <property type="component" value="Chromosome"/>
</dbReference>
<evidence type="ECO:0000313" key="6">
    <source>
        <dbReference type="Proteomes" id="UP000304912"/>
    </source>
</evidence>
<feature type="chain" id="PRO_5023003543" evidence="3">
    <location>
        <begin position="25"/>
        <end position="396"/>
    </location>
</feature>
<dbReference type="InterPro" id="IPR028082">
    <property type="entry name" value="Peripla_BP_I"/>
</dbReference>
<organism evidence="5 6">
    <name type="scientific">Salinimonas iocasae</name>
    <dbReference type="NCBI Taxonomy" id="2572577"/>
    <lineage>
        <taxon>Bacteria</taxon>
        <taxon>Pseudomonadati</taxon>
        <taxon>Pseudomonadota</taxon>
        <taxon>Gammaproteobacteria</taxon>
        <taxon>Alteromonadales</taxon>
        <taxon>Alteromonadaceae</taxon>
        <taxon>Alteromonas/Salinimonas group</taxon>
        <taxon>Salinimonas</taxon>
    </lineage>
</organism>
<feature type="domain" description="Leucine-binding protein" evidence="4">
    <location>
        <begin position="34"/>
        <end position="361"/>
    </location>
</feature>
<dbReference type="Gene3D" id="3.40.50.2300">
    <property type="match status" value="2"/>
</dbReference>
<comment type="similarity">
    <text evidence="1">Belongs to the leucine-binding protein family.</text>
</comment>
<evidence type="ECO:0000313" key="5">
    <source>
        <dbReference type="EMBL" id="QCZ94477.1"/>
    </source>
</evidence>
<dbReference type="RefSeq" id="WP_139757216.1">
    <property type="nucleotide sequence ID" value="NZ_CP039852.1"/>
</dbReference>
<evidence type="ECO:0000259" key="4">
    <source>
        <dbReference type="Pfam" id="PF13458"/>
    </source>
</evidence>
<evidence type="ECO:0000256" key="2">
    <source>
        <dbReference type="ARBA" id="ARBA00022729"/>
    </source>
</evidence>
<sequence>MAVRNYLFLICLLLSFNVVGSVQAAAPSQSPLVIAVDADFSTVAAEGGEAIFRGAQLAVDEINQQGGLLGHPVQLIRSDHRGNPGRGIANINKLAETDNLLAVVGGVHTPVAMAQLDAIHKHNLLYLGAWAAGTPVVENGYAPNNVFRVSIRDSEAASVLLQHARSRGLKRVALVLERTGWGRSNYDSLHKAAAELDIEIVKVTWINWQQATFEQDAGAIADTNAQAIILVANAPEAAVVTRAVHKQFSTPLPIIAHWGLAGGDFVSMVSLPVLAAMDINVIQTFSFLHQTKAQARSLFSQYKKRYGTDISADSVPAVVGLAHAYDVVNLLAAAVKRAECINTDAVRDALENLPALKGVVKTYEPAFTSTRHDALWADDYFMSRFDKMGNLIPYKR</sequence>
<dbReference type="SUPFAM" id="SSF53822">
    <property type="entry name" value="Periplasmic binding protein-like I"/>
    <property type="match status" value="1"/>
</dbReference>
<reference evidence="5 6" key="1">
    <citation type="submission" date="2019-04" db="EMBL/GenBank/DDBJ databases">
        <title>Salinimonas iocasae sp. nov., a halophilic bacterium isolated from the outer tube casing of tubeworms in Okinawa Trough.</title>
        <authorList>
            <person name="Zhang H."/>
            <person name="Wang H."/>
            <person name="Li C."/>
        </authorList>
    </citation>
    <scope>NUCLEOTIDE SEQUENCE [LARGE SCALE GENOMIC DNA]</scope>
    <source>
        <strain evidence="5 6">KX18D6</strain>
    </source>
</reference>
<keyword evidence="6" id="KW-1185">Reference proteome</keyword>
<feature type="signal peptide" evidence="3">
    <location>
        <begin position="1"/>
        <end position="24"/>
    </location>
</feature>
<evidence type="ECO:0000256" key="1">
    <source>
        <dbReference type="ARBA" id="ARBA00010062"/>
    </source>
</evidence>
<dbReference type="InterPro" id="IPR051010">
    <property type="entry name" value="BCAA_transport"/>
</dbReference>
<dbReference type="Pfam" id="PF13458">
    <property type="entry name" value="Peripla_BP_6"/>
    <property type="match status" value="1"/>
</dbReference>
<dbReference type="EMBL" id="CP039852">
    <property type="protein sequence ID" value="QCZ94477.1"/>
    <property type="molecule type" value="Genomic_DNA"/>
</dbReference>
<evidence type="ECO:0000256" key="3">
    <source>
        <dbReference type="SAM" id="SignalP"/>
    </source>
</evidence>
<keyword evidence="2 3" id="KW-0732">Signal</keyword>
<dbReference type="CDD" id="cd19979">
    <property type="entry name" value="PBP1_ABC_ligand_binding-like"/>
    <property type="match status" value="1"/>
</dbReference>
<dbReference type="PANTHER" id="PTHR30483">
    <property type="entry name" value="LEUCINE-SPECIFIC-BINDING PROTEIN"/>
    <property type="match status" value="1"/>
</dbReference>
<dbReference type="PANTHER" id="PTHR30483:SF6">
    <property type="entry name" value="PERIPLASMIC BINDING PROTEIN OF ABC TRANSPORTER FOR NATURAL AMINO ACIDS"/>
    <property type="match status" value="1"/>
</dbReference>
<gene>
    <name evidence="5" type="ORF">FBQ74_13810</name>
</gene>